<gene>
    <name evidence="1" type="ORF">ACFPCY_04755</name>
</gene>
<dbReference type="RefSeq" id="WP_378252302.1">
    <property type="nucleotide sequence ID" value="NZ_JBHSIT010000001.1"/>
</dbReference>
<sequence length="51" mass="5523">MIRDKSNLLGTLVVIALLFYVFNAPESAGRTVNKALHSATTFFSAVGSEHK</sequence>
<accession>A0ABV9TRA2</accession>
<proteinExistence type="predicted"/>
<protein>
    <submittedName>
        <fullName evidence="1">Uncharacterized protein</fullName>
    </submittedName>
</protein>
<evidence type="ECO:0000313" key="2">
    <source>
        <dbReference type="Proteomes" id="UP001595872"/>
    </source>
</evidence>
<evidence type="ECO:0000313" key="1">
    <source>
        <dbReference type="EMBL" id="MFC4906617.1"/>
    </source>
</evidence>
<comment type="caution">
    <text evidence="1">The sequence shown here is derived from an EMBL/GenBank/DDBJ whole genome shotgun (WGS) entry which is preliminary data.</text>
</comment>
<name>A0ABV9TRA2_9ACTN</name>
<dbReference type="Proteomes" id="UP001595872">
    <property type="component" value="Unassembled WGS sequence"/>
</dbReference>
<dbReference type="EMBL" id="JBHSIT010000001">
    <property type="protein sequence ID" value="MFC4906617.1"/>
    <property type="molecule type" value="Genomic_DNA"/>
</dbReference>
<reference evidence="2" key="1">
    <citation type="journal article" date="2019" name="Int. J. Syst. Evol. Microbiol.">
        <title>The Global Catalogue of Microorganisms (GCM) 10K type strain sequencing project: providing services to taxonomists for standard genome sequencing and annotation.</title>
        <authorList>
            <consortium name="The Broad Institute Genomics Platform"/>
            <consortium name="The Broad Institute Genome Sequencing Center for Infectious Disease"/>
            <person name="Wu L."/>
            <person name="Ma J."/>
        </authorList>
    </citation>
    <scope>NUCLEOTIDE SEQUENCE [LARGE SCALE GENOMIC DNA]</scope>
    <source>
        <strain evidence="2">KLKA75</strain>
    </source>
</reference>
<organism evidence="1 2">
    <name type="scientific">Actinomadura gamaensis</name>
    <dbReference type="NCBI Taxonomy" id="1763541"/>
    <lineage>
        <taxon>Bacteria</taxon>
        <taxon>Bacillati</taxon>
        <taxon>Actinomycetota</taxon>
        <taxon>Actinomycetes</taxon>
        <taxon>Streptosporangiales</taxon>
        <taxon>Thermomonosporaceae</taxon>
        <taxon>Actinomadura</taxon>
    </lineage>
</organism>
<keyword evidence="2" id="KW-1185">Reference proteome</keyword>